<organism evidence="1 2">
    <name type="scientific">Ralstonia pickettii</name>
    <name type="common">Burkholderia pickettii</name>
    <dbReference type="NCBI Taxonomy" id="329"/>
    <lineage>
        <taxon>Bacteria</taxon>
        <taxon>Pseudomonadati</taxon>
        <taxon>Pseudomonadota</taxon>
        <taxon>Betaproteobacteria</taxon>
        <taxon>Burkholderiales</taxon>
        <taxon>Burkholderiaceae</taxon>
        <taxon>Ralstonia</taxon>
    </lineage>
</organism>
<accession>A0ABM9IVK5</accession>
<comment type="caution">
    <text evidence="1">The sequence shown here is derived from an EMBL/GenBank/DDBJ whole genome shotgun (WGS) entry which is preliminary data.</text>
</comment>
<dbReference type="EMBL" id="CATWFT010000030">
    <property type="protein sequence ID" value="CAJ0732931.1"/>
    <property type="molecule type" value="Genomic_DNA"/>
</dbReference>
<reference evidence="1 2" key="1">
    <citation type="submission" date="2023-07" db="EMBL/GenBank/DDBJ databases">
        <authorList>
            <person name="Peeters C."/>
        </authorList>
    </citation>
    <scope>NUCLEOTIDE SEQUENCE [LARGE SCALE GENOMIC DNA]</scope>
    <source>
        <strain evidence="1 2">R-38712</strain>
    </source>
</reference>
<evidence type="ECO:0000313" key="1">
    <source>
        <dbReference type="EMBL" id="CAJ0732931.1"/>
    </source>
</evidence>
<gene>
    <name evidence="1" type="ORF">R38712_05130</name>
</gene>
<sequence length="622" mass="68887">MESLDEDKDHPLMALHRRWAVYALQQLALNDLSLKPSLFECGFKFLISIGDVGARVSEISAHFDHEIRPITADISIVENAPVGFTPVVTVTTHQEDMWSAHRPLSAGDMNRMLALISGKVPKGGIDYIHQTRRWQFQHFGIDDAGRKAVQDACATLGISDEIQFVEITPSVPSTPEQSVSHIASDPLGIGTRHSVVSANNKIRNLVECDEDAWRTFVSTRGYKRDHDESALGGRRRFACLYDTRDESPVQLAELLTLYDVVNIVPSEDLQWMDRHRLTLTDLEVMAASGRVRLVLPASINRYPESVVLAATSQSHEGVVLSRNLAMQVVRSGERKDPLLYGPFTMSERTAFLRLLRQSAGENFNIPLSIYSSSVARQGLEYAMRGANAVYGIGFGPFLGEMFYRLRGIDARIEMSTIGAAVEWAMGLGAAYVPRQMGGFDETRNASIVASYVSRSRCIPREPLANRMHTVVDGLLAVTDVPPIEVAKNFTSSAVSRFRQAAMGLINGPADPDEITGMMEKLNEEVRAFESRRKFLAKWKADAIAISLATKLATDTLDAEFGPWTSWFASVGAGYLYSMMKNTKAFATASEVSQELIDTFVGLAMAPSNDAVVMWRARERLKR</sequence>
<name>A0ABM9IVK5_RALPI</name>
<evidence type="ECO:0000313" key="2">
    <source>
        <dbReference type="Proteomes" id="UP001189303"/>
    </source>
</evidence>
<dbReference type="RefSeq" id="WP_012760844.1">
    <property type="nucleotide sequence ID" value="NZ_CATWFT010000030.1"/>
</dbReference>
<protein>
    <submittedName>
        <fullName evidence="1">Uncharacterized protein</fullName>
    </submittedName>
</protein>
<keyword evidence="2" id="KW-1185">Reference proteome</keyword>
<proteinExistence type="predicted"/>
<dbReference type="Proteomes" id="UP001189303">
    <property type="component" value="Unassembled WGS sequence"/>
</dbReference>